<dbReference type="EMBL" id="AZEB01000014">
    <property type="protein sequence ID" value="KRL21522.1"/>
    <property type="molecule type" value="Genomic_DNA"/>
</dbReference>
<feature type="domain" description="DNA polymerase III delta N-terminal" evidence="9">
    <location>
        <begin position="19"/>
        <end position="142"/>
    </location>
</feature>
<reference evidence="11 12" key="1">
    <citation type="journal article" date="2015" name="Genome Announc.">
        <title>Expanding the biotechnology potential of lactobacilli through comparative genomics of 213 strains and associated genera.</title>
        <authorList>
            <person name="Sun Z."/>
            <person name="Harris H.M."/>
            <person name="McCann A."/>
            <person name="Guo C."/>
            <person name="Argimon S."/>
            <person name="Zhang W."/>
            <person name="Yang X."/>
            <person name="Jeffery I.B."/>
            <person name="Cooney J.C."/>
            <person name="Kagawa T.F."/>
            <person name="Liu W."/>
            <person name="Song Y."/>
            <person name="Salvetti E."/>
            <person name="Wrobel A."/>
            <person name="Rasinkangas P."/>
            <person name="Parkhill J."/>
            <person name="Rea M.C."/>
            <person name="O'Sullivan O."/>
            <person name="Ritari J."/>
            <person name="Douillard F.P."/>
            <person name="Paul Ross R."/>
            <person name="Yang R."/>
            <person name="Briner A.E."/>
            <person name="Felis G.E."/>
            <person name="de Vos W.M."/>
            <person name="Barrangou R."/>
            <person name="Klaenhammer T.R."/>
            <person name="Caufield P.W."/>
            <person name="Cui Y."/>
            <person name="Zhang H."/>
            <person name="O'Toole P.W."/>
        </authorList>
    </citation>
    <scope>NUCLEOTIDE SEQUENCE [LARGE SCALE GENOMIC DNA]</scope>
    <source>
        <strain evidence="11 12">DSM 19906</strain>
    </source>
</reference>
<evidence type="ECO:0000256" key="5">
    <source>
        <dbReference type="ARBA" id="ARBA00022705"/>
    </source>
</evidence>
<dbReference type="GO" id="GO:0003677">
    <property type="term" value="F:DNA binding"/>
    <property type="evidence" value="ECO:0007669"/>
    <property type="project" value="InterPro"/>
</dbReference>
<dbReference type="SUPFAM" id="SSF48019">
    <property type="entry name" value="post-AAA+ oligomerization domain-like"/>
    <property type="match status" value="1"/>
</dbReference>
<sequence length="345" mass="39628">MDFSQFKKQFDKGHVDPVYLILGDQAYLAQQVKDIFIDLIPDTERSMNIGSYDMEDVSVSAAVEDAISVPFFGERRLVIINRPYFLTGKKVKTKVEQNMDDFEGYLKHPEESTVMVIFAPYEKLDSRKKITKSLKKAATTIEIGKLRESEIKKLVVNQINTKGFQINDDALDRMMQLTGGKLTTMMGELPKLCLYNNDTKVIDIDSVNGLVSRSMEQNVFDLVNTVLRKNAKESMDIYHRLILENDEPIRINAVLIQQFRLLLQVMILQKHGYSQGNLASALKVHPYRVKLAMQTVRKFNYDQLRDAYIGLIETEKEMKSTSRSPELLFELFVLRFMKKSAKTSG</sequence>
<evidence type="ECO:0000259" key="9">
    <source>
        <dbReference type="Pfam" id="PF06144"/>
    </source>
</evidence>
<evidence type="ECO:0000256" key="6">
    <source>
        <dbReference type="ARBA" id="ARBA00022932"/>
    </source>
</evidence>
<dbReference type="GO" id="GO:0003887">
    <property type="term" value="F:DNA-directed DNA polymerase activity"/>
    <property type="evidence" value="ECO:0007669"/>
    <property type="project" value="UniProtKB-KW"/>
</dbReference>
<evidence type="ECO:0000256" key="4">
    <source>
        <dbReference type="ARBA" id="ARBA00022695"/>
    </source>
</evidence>
<keyword evidence="5" id="KW-0235">DNA replication</keyword>
<dbReference type="PANTHER" id="PTHR34388:SF1">
    <property type="entry name" value="DNA POLYMERASE III SUBUNIT DELTA"/>
    <property type="match status" value="1"/>
</dbReference>
<evidence type="ECO:0000256" key="2">
    <source>
        <dbReference type="ARBA" id="ARBA00017703"/>
    </source>
</evidence>
<proteinExistence type="inferred from homology"/>
<dbReference type="Pfam" id="PF06144">
    <property type="entry name" value="DNA_pol3_delta"/>
    <property type="match status" value="1"/>
</dbReference>
<dbReference type="GO" id="GO:0009360">
    <property type="term" value="C:DNA polymerase III complex"/>
    <property type="evidence" value="ECO:0007669"/>
    <property type="project" value="InterPro"/>
</dbReference>
<dbReference type="Pfam" id="PF21694">
    <property type="entry name" value="DNA_pol3_delta_C"/>
    <property type="match status" value="1"/>
</dbReference>
<keyword evidence="12" id="KW-1185">Reference proteome</keyword>
<protein>
    <recommendedName>
        <fullName evidence="2">DNA polymerase III subunit delta</fullName>
        <ecNumber evidence="1">2.7.7.7</ecNumber>
    </recommendedName>
</protein>
<name>A0A0R1NV11_9LACO</name>
<dbReference type="InterPro" id="IPR048466">
    <property type="entry name" value="DNA_pol3_delta-like_C"/>
</dbReference>
<dbReference type="RefSeq" id="WP_056949436.1">
    <property type="nucleotide sequence ID" value="NZ_AZEB01000014.1"/>
</dbReference>
<dbReference type="InterPro" id="IPR010372">
    <property type="entry name" value="DNA_pol3_delta_N"/>
</dbReference>
<evidence type="ECO:0000256" key="7">
    <source>
        <dbReference type="ARBA" id="ARBA00034754"/>
    </source>
</evidence>
<dbReference type="InterPro" id="IPR005790">
    <property type="entry name" value="DNA_polIII_delta"/>
</dbReference>
<evidence type="ECO:0000313" key="12">
    <source>
        <dbReference type="Proteomes" id="UP000051439"/>
    </source>
</evidence>
<dbReference type="NCBIfam" id="TIGR01128">
    <property type="entry name" value="holA"/>
    <property type="match status" value="1"/>
</dbReference>
<evidence type="ECO:0000256" key="8">
    <source>
        <dbReference type="ARBA" id="ARBA00049244"/>
    </source>
</evidence>
<organism evidence="11 12">
    <name type="scientific">Lentilactobacillus kisonensis DSM 19906 = JCM 15041</name>
    <dbReference type="NCBI Taxonomy" id="1423766"/>
    <lineage>
        <taxon>Bacteria</taxon>
        <taxon>Bacillati</taxon>
        <taxon>Bacillota</taxon>
        <taxon>Bacilli</taxon>
        <taxon>Lactobacillales</taxon>
        <taxon>Lactobacillaceae</taxon>
        <taxon>Lentilactobacillus</taxon>
    </lineage>
</organism>
<comment type="caution">
    <text evidence="11">The sequence shown here is derived from an EMBL/GenBank/DDBJ whole genome shotgun (WGS) entry which is preliminary data.</text>
</comment>
<keyword evidence="6" id="KW-0239">DNA-directed DNA polymerase</keyword>
<dbReference type="Gene3D" id="3.40.50.300">
    <property type="entry name" value="P-loop containing nucleotide triphosphate hydrolases"/>
    <property type="match status" value="1"/>
</dbReference>
<dbReference type="EC" id="2.7.7.7" evidence="1"/>
<dbReference type="PANTHER" id="PTHR34388">
    <property type="entry name" value="DNA POLYMERASE III SUBUNIT DELTA"/>
    <property type="match status" value="1"/>
</dbReference>
<dbReference type="GO" id="GO:0006261">
    <property type="term" value="P:DNA-templated DNA replication"/>
    <property type="evidence" value="ECO:0007669"/>
    <property type="project" value="TreeGrafter"/>
</dbReference>
<gene>
    <name evidence="11" type="ORF">FC98_GL000697</name>
</gene>
<evidence type="ECO:0000259" key="10">
    <source>
        <dbReference type="Pfam" id="PF21694"/>
    </source>
</evidence>
<comment type="similarity">
    <text evidence="7">Belongs to the DNA polymerase HolA subunit family.</text>
</comment>
<dbReference type="InterPro" id="IPR027417">
    <property type="entry name" value="P-loop_NTPase"/>
</dbReference>
<feature type="domain" description="DNA polymerase III delta subunit-like C-terminal" evidence="10">
    <location>
        <begin position="216"/>
        <end position="336"/>
    </location>
</feature>
<dbReference type="Gene3D" id="1.20.272.10">
    <property type="match status" value="1"/>
</dbReference>
<keyword evidence="4" id="KW-0548">Nucleotidyltransferase</keyword>
<dbReference type="Gene3D" id="1.10.8.60">
    <property type="match status" value="1"/>
</dbReference>
<evidence type="ECO:0000256" key="1">
    <source>
        <dbReference type="ARBA" id="ARBA00012417"/>
    </source>
</evidence>
<dbReference type="SUPFAM" id="SSF52540">
    <property type="entry name" value="P-loop containing nucleoside triphosphate hydrolases"/>
    <property type="match status" value="1"/>
</dbReference>
<keyword evidence="3" id="KW-0808">Transferase</keyword>
<evidence type="ECO:0000256" key="3">
    <source>
        <dbReference type="ARBA" id="ARBA00022679"/>
    </source>
</evidence>
<comment type="catalytic activity">
    <reaction evidence="8">
        <text>DNA(n) + a 2'-deoxyribonucleoside 5'-triphosphate = DNA(n+1) + diphosphate</text>
        <dbReference type="Rhea" id="RHEA:22508"/>
        <dbReference type="Rhea" id="RHEA-COMP:17339"/>
        <dbReference type="Rhea" id="RHEA-COMP:17340"/>
        <dbReference type="ChEBI" id="CHEBI:33019"/>
        <dbReference type="ChEBI" id="CHEBI:61560"/>
        <dbReference type="ChEBI" id="CHEBI:173112"/>
        <dbReference type="EC" id="2.7.7.7"/>
    </reaction>
</comment>
<dbReference type="PATRIC" id="fig|1423766.4.peg.716"/>
<accession>A0A0R1NV11</accession>
<dbReference type="InterPro" id="IPR008921">
    <property type="entry name" value="DNA_pol3_clamp-load_cplx_C"/>
</dbReference>
<evidence type="ECO:0000313" key="11">
    <source>
        <dbReference type="EMBL" id="KRL21522.1"/>
    </source>
</evidence>
<dbReference type="AlphaFoldDB" id="A0A0R1NV11"/>
<dbReference type="Proteomes" id="UP000051439">
    <property type="component" value="Unassembled WGS sequence"/>
</dbReference>